<dbReference type="AlphaFoldDB" id="A0A9W6EWA7"/>
<evidence type="ECO:0000313" key="1">
    <source>
        <dbReference type="EMBL" id="GLB52673.1"/>
    </source>
</evidence>
<comment type="caution">
    <text evidence="1">The sequence shown here is derived from an EMBL/GenBank/DDBJ whole genome shotgun (WGS) entry which is preliminary data.</text>
</comment>
<gene>
    <name evidence="1" type="ORF">NBRC110019_17130</name>
</gene>
<organism evidence="1 2">
    <name type="scientific">Neptunitalea chrysea</name>
    <dbReference type="NCBI Taxonomy" id="1647581"/>
    <lineage>
        <taxon>Bacteria</taxon>
        <taxon>Pseudomonadati</taxon>
        <taxon>Bacteroidota</taxon>
        <taxon>Flavobacteriia</taxon>
        <taxon>Flavobacteriales</taxon>
        <taxon>Flavobacteriaceae</taxon>
        <taxon>Neptunitalea</taxon>
    </lineage>
</organism>
<evidence type="ECO:0000313" key="2">
    <source>
        <dbReference type="Proteomes" id="UP001143545"/>
    </source>
</evidence>
<keyword evidence="2" id="KW-1185">Reference proteome</keyword>
<dbReference type="Proteomes" id="UP001143545">
    <property type="component" value="Unassembled WGS sequence"/>
</dbReference>
<accession>A0A9W6EWA7</accession>
<evidence type="ECO:0008006" key="3">
    <source>
        <dbReference type="Google" id="ProtNLM"/>
    </source>
</evidence>
<dbReference type="EMBL" id="BRVP01000010">
    <property type="protein sequence ID" value="GLB52673.1"/>
    <property type="molecule type" value="Genomic_DNA"/>
</dbReference>
<protein>
    <recommendedName>
        <fullName evidence="3">Nicotinic acid mononucleotide adenyltransferase</fullName>
    </recommendedName>
</protein>
<reference evidence="1" key="1">
    <citation type="submission" date="2022-07" db="EMBL/GenBank/DDBJ databases">
        <title>Taxonomy of Novel Oxalotrophic and Methylotrophic Bacteria.</title>
        <authorList>
            <person name="Sahin N."/>
            <person name="Tani A."/>
        </authorList>
    </citation>
    <scope>NUCLEOTIDE SEQUENCE</scope>
    <source>
        <strain evidence="1">AM327</strain>
    </source>
</reference>
<proteinExistence type="predicted"/>
<name>A0A9W6EWA7_9FLAO</name>
<sequence>MLFTFSSCTNTTYIEDDFYDDTITLDELTRSYELWYIDVNQSDANGEIPFMQIAFTISFRNGVLYANNNLSGIGANGNGNGYGIDVGYYDAYGTTLQLDHDIDGVWNFTVEQLAANKLRLYNYATNTSFILYGYQRATFDYDMLFYDNIHYFLQEYEAWEKIYTSQAGAVNDFDQENYLAFLPDGNGDTFLSSVDAPGTSINQLYWDYEGIYEVLDMSGSYQYKALTLDYDYLGNEYFELSVINDETIELYHPYSGTIYRFRGRGYIQYLKENKNGKGLEESRGKLRIKRNNEKFDASKFKKLDT</sequence>